<accession>A0A4U6WEZ8</accession>
<sequence length="137" mass="15575">MGTTGAAASMAGAMMGVGGCIRSDARGWWWERESAAQGGGRRRSRDWSGRHAAAVGPSESLLDFSSFLFPFDITFVRKFLFQSFVYNFLFQLLFLFFVPKFLCAKFFFKVLTSMFVSKPFSPIFFYKFLEIAVYKSV</sequence>
<evidence type="ECO:0000313" key="2">
    <source>
        <dbReference type="EMBL" id="TKW41212.1"/>
    </source>
</evidence>
<evidence type="ECO:0000313" key="3">
    <source>
        <dbReference type="Proteomes" id="UP000298652"/>
    </source>
</evidence>
<gene>
    <name evidence="2" type="ORF">SEVIR_1G299600v2</name>
</gene>
<dbReference type="Proteomes" id="UP000298652">
    <property type="component" value="Chromosome 1"/>
</dbReference>
<proteinExistence type="predicted"/>
<keyword evidence="1" id="KW-1133">Transmembrane helix</keyword>
<feature type="transmembrane region" description="Helical" evidence="1">
    <location>
        <begin position="84"/>
        <end position="108"/>
    </location>
</feature>
<dbReference type="EMBL" id="CM016552">
    <property type="protein sequence ID" value="TKW41212.1"/>
    <property type="molecule type" value="Genomic_DNA"/>
</dbReference>
<evidence type="ECO:0000256" key="1">
    <source>
        <dbReference type="SAM" id="Phobius"/>
    </source>
</evidence>
<dbReference type="AlphaFoldDB" id="A0A4U6WEZ8"/>
<protein>
    <submittedName>
        <fullName evidence="2">Uncharacterized protein</fullName>
    </submittedName>
</protein>
<keyword evidence="1" id="KW-0472">Membrane</keyword>
<keyword evidence="1" id="KW-0812">Transmembrane</keyword>
<keyword evidence="3" id="KW-1185">Reference proteome</keyword>
<dbReference type="Gramene" id="TKW41212">
    <property type="protein sequence ID" value="TKW41212"/>
    <property type="gene ID" value="SEVIR_1G299600v2"/>
</dbReference>
<reference evidence="2" key="1">
    <citation type="submission" date="2019-03" db="EMBL/GenBank/DDBJ databases">
        <title>WGS assembly of Setaria viridis.</title>
        <authorList>
            <person name="Huang P."/>
            <person name="Jenkins J."/>
            <person name="Grimwood J."/>
            <person name="Barry K."/>
            <person name="Healey A."/>
            <person name="Mamidi S."/>
            <person name="Sreedasyam A."/>
            <person name="Shu S."/>
            <person name="Feldman M."/>
            <person name="Wu J."/>
            <person name="Yu Y."/>
            <person name="Chen C."/>
            <person name="Johnson J."/>
            <person name="Rokhsar D."/>
            <person name="Baxter I."/>
            <person name="Schmutz J."/>
            <person name="Brutnell T."/>
            <person name="Kellogg E."/>
        </authorList>
    </citation>
    <scope>NUCLEOTIDE SEQUENCE [LARGE SCALE GENOMIC DNA]</scope>
</reference>
<organism evidence="2 3">
    <name type="scientific">Setaria viridis</name>
    <name type="common">Green bristlegrass</name>
    <name type="synonym">Setaria italica subsp. viridis</name>
    <dbReference type="NCBI Taxonomy" id="4556"/>
    <lineage>
        <taxon>Eukaryota</taxon>
        <taxon>Viridiplantae</taxon>
        <taxon>Streptophyta</taxon>
        <taxon>Embryophyta</taxon>
        <taxon>Tracheophyta</taxon>
        <taxon>Spermatophyta</taxon>
        <taxon>Magnoliopsida</taxon>
        <taxon>Liliopsida</taxon>
        <taxon>Poales</taxon>
        <taxon>Poaceae</taxon>
        <taxon>PACMAD clade</taxon>
        <taxon>Panicoideae</taxon>
        <taxon>Panicodae</taxon>
        <taxon>Paniceae</taxon>
        <taxon>Cenchrinae</taxon>
        <taxon>Setaria</taxon>
    </lineage>
</organism>
<name>A0A4U6WEZ8_SETVI</name>